<keyword evidence="4" id="KW-1185">Reference proteome</keyword>
<feature type="region of interest" description="Disordered" evidence="1">
    <location>
        <begin position="32"/>
        <end position="58"/>
    </location>
</feature>
<organism evidence="3 4">
    <name type="scientific">Aequorivita aurantiaca</name>
    <dbReference type="NCBI Taxonomy" id="3053356"/>
    <lineage>
        <taxon>Bacteria</taxon>
        <taxon>Pseudomonadati</taxon>
        <taxon>Bacteroidota</taxon>
        <taxon>Flavobacteriia</taxon>
        <taxon>Flavobacteriales</taxon>
        <taxon>Flavobacteriaceae</taxon>
        <taxon>Aequorivita</taxon>
    </lineage>
</organism>
<keyword evidence="2" id="KW-0812">Transmembrane</keyword>
<dbReference type="Proteomes" id="UP001244787">
    <property type="component" value="Unassembled WGS sequence"/>
</dbReference>
<name>A0ABT8DI65_9FLAO</name>
<proteinExistence type="predicted"/>
<evidence type="ECO:0000256" key="1">
    <source>
        <dbReference type="SAM" id="MobiDB-lite"/>
    </source>
</evidence>
<evidence type="ECO:0000313" key="3">
    <source>
        <dbReference type="EMBL" id="MDN3724693.1"/>
    </source>
</evidence>
<feature type="transmembrane region" description="Helical" evidence="2">
    <location>
        <begin position="6"/>
        <end position="26"/>
    </location>
</feature>
<sequence length="58" mass="7056">MNLDLSNPIVLIIAGILLLAILYFWNKRNSRNQRERRNKNFRSSYYERKKQREKESGN</sequence>
<feature type="compositionally biased region" description="Basic and acidic residues" evidence="1">
    <location>
        <begin position="45"/>
        <end position="58"/>
    </location>
</feature>
<accession>A0ABT8DI65</accession>
<reference evidence="3 4" key="1">
    <citation type="submission" date="2023-06" db="EMBL/GenBank/DDBJ databases">
        <authorList>
            <person name="Ye Y.-Q."/>
            <person name="Du Z.-J."/>
        </authorList>
    </citation>
    <scope>NUCLEOTIDE SEQUENCE [LARGE SCALE GENOMIC DNA]</scope>
    <source>
        <strain evidence="3 4">SDUM287046</strain>
    </source>
</reference>
<gene>
    <name evidence="3" type="ORF">QRD02_09875</name>
</gene>
<evidence type="ECO:0008006" key="5">
    <source>
        <dbReference type="Google" id="ProtNLM"/>
    </source>
</evidence>
<protein>
    <recommendedName>
        <fullName evidence="5">LPXTG cell wall anchor domain-containing protein</fullName>
    </recommendedName>
</protein>
<evidence type="ECO:0000256" key="2">
    <source>
        <dbReference type="SAM" id="Phobius"/>
    </source>
</evidence>
<dbReference type="EMBL" id="JAUGQQ010000005">
    <property type="protein sequence ID" value="MDN3724693.1"/>
    <property type="molecule type" value="Genomic_DNA"/>
</dbReference>
<evidence type="ECO:0000313" key="4">
    <source>
        <dbReference type="Proteomes" id="UP001244787"/>
    </source>
</evidence>
<keyword evidence="2" id="KW-1133">Transmembrane helix</keyword>
<comment type="caution">
    <text evidence="3">The sequence shown here is derived from an EMBL/GenBank/DDBJ whole genome shotgun (WGS) entry which is preliminary data.</text>
</comment>
<keyword evidence="2" id="KW-0472">Membrane</keyword>